<reference evidence="1 2" key="1">
    <citation type="submission" date="2021-01" db="EMBL/GenBank/DDBJ databases">
        <title>Belnapia mucosa sp. nov. and Belnapia arida sp. nov., isolated from the Tabernas Desert (Almeria, Spain).</title>
        <authorList>
            <person name="Molina-Menor E."/>
            <person name="Vidal-Verdu A."/>
            <person name="Calonge A."/>
            <person name="Satari L."/>
            <person name="Pereto J."/>
            <person name="Porcar M."/>
        </authorList>
    </citation>
    <scope>NUCLEOTIDE SEQUENCE [LARGE SCALE GENOMIC DNA]</scope>
    <source>
        <strain evidence="1 2">T18</strain>
    </source>
</reference>
<gene>
    <name evidence="1" type="ORF">JMJ56_19535</name>
</gene>
<proteinExistence type="predicted"/>
<name>A0ABS1U8E5_9PROT</name>
<sequence>MASLRPDGRVAIGNASRLPTELLEEARQHREDMAALLAARAAETAAPGSIGLSAIPSCPDTWLRSIAGSVARALAQGACRERDPAGWLVLVRPDGRRAMVAPHVVASLAEVGLLPSLPPEQEMDTSDLGCPPAWSEPFSPPSGSWCTACGRFTQTGGRWWREAERPGWCCWTCHPPDGRPATAVVEVRT</sequence>
<accession>A0ABS1U8E5</accession>
<dbReference type="EMBL" id="JAETWB010000012">
    <property type="protein sequence ID" value="MBL6080214.1"/>
    <property type="molecule type" value="Genomic_DNA"/>
</dbReference>
<protein>
    <submittedName>
        <fullName evidence="1">Uncharacterized protein</fullName>
    </submittedName>
</protein>
<dbReference type="RefSeq" id="WP_202833455.1">
    <property type="nucleotide sequence ID" value="NZ_JAETWB010000012.1"/>
</dbReference>
<comment type="caution">
    <text evidence="1">The sequence shown here is derived from an EMBL/GenBank/DDBJ whole genome shotgun (WGS) entry which is preliminary data.</text>
</comment>
<organism evidence="1 2">
    <name type="scientific">Belnapia arida</name>
    <dbReference type="NCBI Taxonomy" id="2804533"/>
    <lineage>
        <taxon>Bacteria</taxon>
        <taxon>Pseudomonadati</taxon>
        <taxon>Pseudomonadota</taxon>
        <taxon>Alphaproteobacteria</taxon>
        <taxon>Acetobacterales</taxon>
        <taxon>Roseomonadaceae</taxon>
        <taxon>Belnapia</taxon>
    </lineage>
</organism>
<evidence type="ECO:0000313" key="1">
    <source>
        <dbReference type="EMBL" id="MBL6080214.1"/>
    </source>
</evidence>
<evidence type="ECO:0000313" key="2">
    <source>
        <dbReference type="Proteomes" id="UP000660885"/>
    </source>
</evidence>
<dbReference type="Proteomes" id="UP000660885">
    <property type="component" value="Unassembled WGS sequence"/>
</dbReference>
<keyword evidence="2" id="KW-1185">Reference proteome</keyword>